<reference evidence="4" key="1">
    <citation type="submission" date="2017-04" db="EMBL/GenBank/DDBJ databases">
        <title>Function of individual gut microbiota members based on whole genome sequencing of pure cultures obtained from chicken caecum.</title>
        <authorList>
            <person name="Medvecky M."/>
            <person name="Cejkova D."/>
            <person name="Polansky O."/>
            <person name="Karasova D."/>
            <person name="Kubasova T."/>
            <person name="Cizek A."/>
            <person name="Rychlik I."/>
        </authorList>
    </citation>
    <scope>NUCLEOTIDE SEQUENCE [LARGE SCALE GENOMIC DNA]</scope>
    <source>
        <strain evidence="4">An144</strain>
    </source>
</reference>
<dbReference type="Proteomes" id="UP000196074">
    <property type="component" value="Unassembled WGS sequence"/>
</dbReference>
<evidence type="ECO:0000259" key="2">
    <source>
        <dbReference type="Pfam" id="PF01425"/>
    </source>
</evidence>
<comment type="similarity">
    <text evidence="1">Belongs to the amidase family.</text>
</comment>
<organism evidence="3 4">
    <name type="scientific">Enterococcus cecorum</name>
    <dbReference type="NCBI Taxonomy" id="44008"/>
    <lineage>
        <taxon>Bacteria</taxon>
        <taxon>Bacillati</taxon>
        <taxon>Bacillota</taxon>
        <taxon>Bacilli</taxon>
        <taxon>Lactobacillales</taxon>
        <taxon>Enterococcaceae</taxon>
        <taxon>Enterococcus</taxon>
    </lineage>
</organism>
<name>A0A1Y4R1X7_9ENTE</name>
<dbReference type="EMBL" id="NFLC01000009">
    <property type="protein sequence ID" value="OUQ10503.1"/>
    <property type="molecule type" value="Genomic_DNA"/>
</dbReference>
<sequence length="480" mass="53551">MQDATAMAELLRAQKISFEELITDIETKSNQLQPKLNAWTYLDLSGAKKYYRKNQDKLSRTVFAGLPIALKALGQSKKGWPSTSGSLLLAENKAKVTDYFVQGIENLGFVPIGQSNVPEYGFKNITDSKLYGNCLNPFDTTRFAGGSSGGAAALVASGILPIATASDGGGSIRIPASFCGLIGLKPTRGSMPVGPGNWRSWQGASIAFALTKSIRDTENVFYNLRTSQPEAPYQAPKREWMHYEKAVRYPLRIAYCLNNKVSDLDYRVRAETLKIVDFLKKEGFDVEEIPYPVNMVTLMKQYYRMNAADTAAMFQEMQAKLKRPLTNQDMEEMTWAMYQFGLDLKASDYVLSLQYWDEIAVKTESLFKEYDLFLTPSTAQVAPSVDTEFYSPKIGEKLRFAHELSPKEKEKLVYDMFAKSLSITPYTQLANLTGQPAISLPTGRVNDLPVGVQFMASKGREDLLLMVGALLEQAKLFTIE</sequence>
<dbReference type="PANTHER" id="PTHR11895">
    <property type="entry name" value="TRANSAMIDASE"/>
    <property type="match status" value="1"/>
</dbReference>
<dbReference type="NCBIfam" id="NF005099">
    <property type="entry name" value="PRK06529.1"/>
    <property type="match status" value="1"/>
</dbReference>
<protein>
    <submittedName>
        <fullName evidence="3">Amidase</fullName>
    </submittedName>
</protein>
<evidence type="ECO:0000313" key="3">
    <source>
        <dbReference type="EMBL" id="OUQ10503.1"/>
    </source>
</evidence>
<dbReference type="RefSeq" id="WP_087214515.1">
    <property type="nucleotide sequence ID" value="NZ_NFLC01000009.1"/>
</dbReference>
<feature type="domain" description="Amidase" evidence="2">
    <location>
        <begin position="26"/>
        <end position="465"/>
    </location>
</feature>
<dbReference type="Gene3D" id="3.90.1300.10">
    <property type="entry name" value="Amidase signature (AS) domain"/>
    <property type="match status" value="1"/>
</dbReference>
<dbReference type="InterPro" id="IPR023631">
    <property type="entry name" value="Amidase_dom"/>
</dbReference>
<dbReference type="AlphaFoldDB" id="A0A1Y4R1X7"/>
<dbReference type="GO" id="GO:0003824">
    <property type="term" value="F:catalytic activity"/>
    <property type="evidence" value="ECO:0007669"/>
    <property type="project" value="InterPro"/>
</dbReference>
<dbReference type="InterPro" id="IPR036928">
    <property type="entry name" value="AS_sf"/>
</dbReference>
<gene>
    <name evidence="3" type="ORF">B5E88_05945</name>
</gene>
<dbReference type="Pfam" id="PF01425">
    <property type="entry name" value="Amidase"/>
    <property type="match status" value="1"/>
</dbReference>
<dbReference type="SUPFAM" id="SSF75304">
    <property type="entry name" value="Amidase signature (AS) enzymes"/>
    <property type="match status" value="1"/>
</dbReference>
<accession>A0A1Y4R1X7</accession>
<comment type="caution">
    <text evidence="3">The sequence shown here is derived from an EMBL/GenBank/DDBJ whole genome shotgun (WGS) entry which is preliminary data.</text>
</comment>
<dbReference type="PANTHER" id="PTHR11895:SF7">
    <property type="entry name" value="GLUTAMYL-TRNA(GLN) AMIDOTRANSFERASE SUBUNIT A, MITOCHONDRIAL"/>
    <property type="match status" value="1"/>
</dbReference>
<dbReference type="InterPro" id="IPR020556">
    <property type="entry name" value="Amidase_CS"/>
</dbReference>
<dbReference type="InterPro" id="IPR000120">
    <property type="entry name" value="Amidase"/>
</dbReference>
<proteinExistence type="inferred from homology"/>
<evidence type="ECO:0000256" key="1">
    <source>
        <dbReference type="ARBA" id="ARBA00009199"/>
    </source>
</evidence>
<evidence type="ECO:0000313" key="4">
    <source>
        <dbReference type="Proteomes" id="UP000196074"/>
    </source>
</evidence>
<dbReference type="PROSITE" id="PS00571">
    <property type="entry name" value="AMIDASES"/>
    <property type="match status" value="1"/>
</dbReference>